<dbReference type="InterPro" id="IPR050077">
    <property type="entry name" value="LexA_repressor"/>
</dbReference>
<dbReference type="InterPro" id="IPR006197">
    <property type="entry name" value="Peptidase_S24_LexA"/>
</dbReference>
<dbReference type="Proteomes" id="UP000029444">
    <property type="component" value="Unassembled WGS sequence"/>
</dbReference>
<evidence type="ECO:0000256" key="7">
    <source>
        <dbReference type="RuleBase" id="RU003991"/>
    </source>
</evidence>
<reference evidence="9 10" key="1">
    <citation type="submission" date="2012-09" db="EMBL/GenBank/DDBJ databases">
        <title>Genome Sequence of alkane-degrading Bacterium Alcanivorax sp. 19-m-6.</title>
        <authorList>
            <person name="Lai Q."/>
            <person name="Shao Z."/>
        </authorList>
    </citation>
    <scope>NUCLEOTIDE SEQUENCE [LARGE SCALE GENOMIC DNA]</scope>
    <source>
        <strain evidence="9 10">19-m-6</strain>
    </source>
</reference>
<feature type="domain" description="Peptidase S24/S26A/S26B/S26C" evidence="8">
    <location>
        <begin position="5"/>
        <end position="119"/>
    </location>
</feature>
<dbReference type="PATRIC" id="fig|1177154.3.peg.116"/>
<dbReference type="PRINTS" id="PR00726">
    <property type="entry name" value="LEXASERPTASE"/>
</dbReference>
<evidence type="ECO:0000259" key="8">
    <source>
        <dbReference type="Pfam" id="PF00717"/>
    </source>
</evidence>
<comment type="caution">
    <text evidence="9">The sequence shown here is derived from an EMBL/GenBank/DDBJ whole genome shotgun (WGS) entry which is preliminary data.</text>
</comment>
<evidence type="ECO:0000256" key="2">
    <source>
        <dbReference type="ARBA" id="ARBA00022763"/>
    </source>
</evidence>
<evidence type="ECO:0000256" key="1">
    <source>
        <dbReference type="ARBA" id="ARBA00007484"/>
    </source>
</evidence>
<dbReference type="GO" id="GO:0006355">
    <property type="term" value="P:regulation of DNA-templated transcription"/>
    <property type="evidence" value="ECO:0007669"/>
    <property type="project" value="InterPro"/>
</dbReference>
<keyword evidence="5" id="KW-0234">DNA repair</keyword>
<evidence type="ECO:0000256" key="4">
    <source>
        <dbReference type="ARBA" id="ARBA00022813"/>
    </source>
</evidence>
<dbReference type="SUPFAM" id="SSF51306">
    <property type="entry name" value="LexA/Signal peptidase"/>
    <property type="match status" value="1"/>
</dbReference>
<protein>
    <submittedName>
        <fullName evidence="9">LexA repressor</fullName>
    </submittedName>
</protein>
<keyword evidence="4 7" id="KW-0068">Autocatalytic cleavage</keyword>
<evidence type="ECO:0000313" key="10">
    <source>
        <dbReference type="Proteomes" id="UP000029444"/>
    </source>
</evidence>
<dbReference type="CDD" id="cd06529">
    <property type="entry name" value="S24_LexA-like"/>
    <property type="match status" value="1"/>
</dbReference>
<dbReference type="PANTHER" id="PTHR33516">
    <property type="entry name" value="LEXA REPRESSOR"/>
    <property type="match status" value="1"/>
</dbReference>
<keyword evidence="10" id="KW-1185">Reference proteome</keyword>
<name>A0A095SP38_9GAMM</name>
<evidence type="ECO:0000313" key="9">
    <source>
        <dbReference type="EMBL" id="KGD66446.1"/>
    </source>
</evidence>
<dbReference type="Gene3D" id="2.10.109.10">
    <property type="entry name" value="Umud Fragment, subunit A"/>
    <property type="match status" value="1"/>
</dbReference>
<keyword evidence="6" id="KW-0742">SOS response</keyword>
<proteinExistence type="inferred from homology"/>
<dbReference type="GO" id="GO:0003677">
    <property type="term" value="F:DNA binding"/>
    <property type="evidence" value="ECO:0007669"/>
    <property type="project" value="InterPro"/>
</dbReference>
<dbReference type="EMBL" id="ARXV01000001">
    <property type="protein sequence ID" value="KGD66446.1"/>
    <property type="molecule type" value="Genomic_DNA"/>
</dbReference>
<dbReference type="STRING" id="1177154.Y5S_00113"/>
<dbReference type="PANTHER" id="PTHR33516:SF2">
    <property type="entry name" value="LEXA REPRESSOR-RELATED"/>
    <property type="match status" value="1"/>
</dbReference>
<keyword evidence="3 7" id="KW-0378">Hydrolase</keyword>
<comment type="similarity">
    <text evidence="1 7">Belongs to the peptidase S24 family.</text>
</comment>
<dbReference type="InterPro" id="IPR039418">
    <property type="entry name" value="LexA-like"/>
</dbReference>
<accession>A0A095SP38</accession>
<dbReference type="NCBIfam" id="NF007621">
    <property type="entry name" value="PRK10276.1"/>
    <property type="match status" value="1"/>
</dbReference>
<evidence type="ECO:0000256" key="5">
    <source>
        <dbReference type="ARBA" id="ARBA00023204"/>
    </source>
</evidence>
<dbReference type="InterPro" id="IPR015927">
    <property type="entry name" value="Peptidase_S24_S26A/B/C"/>
</dbReference>
<evidence type="ECO:0000256" key="6">
    <source>
        <dbReference type="ARBA" id="ARBA00023236"/>
    </source>
</evidence>
<dbReference type="AlphaFoldDB" id="A0A095SP38"/>
<organism evidence="9 10">
    <name type="scientific">Alcanivorax nanhaiticus</name>
    <dbReference type="NCBI Taxonomy" id="1177154"/>
    <lineage>
        <taxon>Bacteria</taxon>
        <taxon>Pseudomonadati</taxon>
        <taxon>Pseudomonadota</taxon>
        <taxon>Gammaproteobacteria</taxon>
        <taxon>Oceanospirillales</taxon>
        <taxon>Alcanivoracaceae</taxon>
        <taxon>Alcanivorax</taxon>
    </lineage>
</organism>
<gene>
    <name evidence="9" type="ORF">Y5S_00113</name>
</gene>
<dbReference type="GO" id="GO:0006281">
    <property type="term" value="P:DNA repair"/>
    <property type="evidence" value="ECO:0007669"/>
    <property type="project" value="UniProtKB-KW"/>
</dbReference>
<keyword evidence="2" id="KW-0227">DNA damage</keyword>
<dbReference type="Pfam" id="PF00717">
    <property type="entry name" value="Peptidase_S24"/>
    <property type="match status" value="1"/>
</dbReference>
<dbReference type="GO" id="GO:0009432">
    <property type="term" value="P:SOS response"/>
    <property type="evidence" value="ECO:0007669"/>
    <property type="project" value="UniProtKB-KW"/>
</dbReference>
<dbReference type="OrthoDB" id="9787787at2"/>
<dbReference type="InterPro" id="IPR036286">
    <property type="entry name" value="LexA/Signal_pep-like_sf"/>
</dbReference>
<dbReference type="eggNOG" id="COG1974">
    <property type="taxonomic scope" value="Bacteria"/>
</dbReference>
<dbReference type="RefSeq" id="WP_052041266.1">
    <property type="nucleotide sequence ID" value="NZ_ARXV01000001.1"/>
</dbReference>
<sequence length="135" mass="14465">MAVLPFFSEAVRAGFPSPAQGYMEDPVDLNRLCIRQEAATFLLRVEGDSMTDAGIYAGDILVVDRSLEAVHGDIVVAAVDGEFTVKELALKPSLRLLPRNPRYAPIVPGEQGLELFGVVTFALHCLHGKARGGGS</sequence>
<evidence type="ECO:0000256" key="3">
    <source>
        <dbReference type="ARBA" id="ARBA00022801"/>
    </source>
</evidence>
<dbReference type="GO" id="GO:0016787">
    <property type="term" value="F:hydrolase activity"/>
    <property type="evidence" value="ECO:0007669"/>
    <property type="project" value="UniProtKB-KW"/>
</dbReference>